<feature type="transmembrane region" description="Helical" evidence="5">
    <location>
        <begin position="238"/>
        <end position="260"/>
    </location>
</feature>
<evidence type="ECO:0000313" key="7">
    <source>
        <dbReference type="EMBL" id="VEH70692.1"/>
    </source>
</evidence>
<keyword evidence="4 5" id="KW-0472">Membrane</keyword>
<feature type="transmembrane region" description="Helical" evidence="5">
    <location>
        <begin position="370"/>
        <end position="396"/>
    </location>
</feature>
<dbReference type="PROSITE" id="PS50850">
    <property type="entry name" value="MFS"/>
    <property type="match status" value="1"/>
</dbReference>
<feature type="transmembrane region" description="Helical" evidence="5">
    <location>
        <begin position="417"/>
        <end position="435"/>
    </location>
</feature>
<dbReference type="GO" id="GO:0005886">
    <property type="term" value="C:plasma membrane"/>
    <property type="evidence" value="ECO:0007669"/>
    <property type="project" value="UniProtKB-SubCell"/>
</dbReference>
<name>A0A3S4XZE4_9ACTN</name>
<feature type="transmembrane region" description="Helical" evidence="5">
    <location>
        <begin position="93"/>
        <end position="112"/>
    </location>
</feature>
<gene>
    <name evidence="7" type="primary">qacA_3</name>
    <name evidence="7" type="ORF">NCTC12967_01998</name>
</gene>
<comment type="subcellular location">
    <subcellularLocation>
        <location evidence="1">Cell membrane</location>
        <topology evidence="1">Multi-pass membrane protein</topology>
    </subcellularLocation>
</comment>
<evidence type="ECO:0000256" key="4">
    <source>
        <dbReference type="ARBA" id="ARBA00023136"/>
    </source>
</evidence>
<dbReference type="PROSITE" id="PS00216">
    <property type="entry name" value="SUGAR_TRANSPORT_1"/>
    <property type="match status" value="1"/>
</dbReference>
<accession>A0A3S4XZE4</accession>
<dbReference type="InterPro" id="IPR005829">
    <property type="entry name" value="Sugar_transporter_CS"/>
</dbReference>
<feature type="domain" description="Major facilitator superfamily (MFS) profile" evidence="6">
    <location>
        <begin position="27"/>
        <end position="501"/>
    </location>
</feature>
<sequence>MTEEQNQNPPGGAPEEAVVASPRRWWILVALSLATIIIQFDQSGMTLALPHIQAELGATTQQLQWVMDAYSLALASVVLTAGAVSDRYGRRKVFLLGIAVLAAGSLIGALAPDANVVIAGRALMGVGGAMFMPGTLSIITHVFDRVTRPTAIGIWGAVTSLGVIVGPLISGAVLQIWHWRGIFVLNVVMAAIAFTGAAALVPESRDPHPRRLDILGAVLAGAGLLGVIYAVIHSSSDGVTSPVVLAAAGVGAAALVLFWLHSTRGEVSMFDLGVARNPAFLGAALAAAVTMFTMAGLLFMITQQFQLVDGFGVLLAGVAVLPMAGGALVASLLVPLLVKRLEVRTVVLLGLALMGAAAAAYGLAQPIRGYLPSLIVLILLGMGNGGVMVVSNDLLMSSGPKSRSGLISSMNDTVQEVGTALGIAVLGAVLASQYAESLRRSMPGVADGSFTATLSDAGTDSSVREAALAAFGDASRMAGLTAAGVVVLAVMVIAFTLRKVVAAKSGEDEED</sequence>
<dbReference type="InterPro" id="IPR036259">
    <property type="entry name" value="MFS_trans_sf"/>
</dbReference>
<feature type="transmembrane region" description="Helical" evidence="5">
    <location>
        <begin position="280"/>
        <end position="301"/>
    </location>
</feature>
<feature type="transmembrane region" description="Helical" evidence="5">
    <location>
        <begin position="118"/>
        <end position="140"/>
    </location>
</feature>
<feature type="transmembrane region" description="Helical" evidence="5">
    <location>
        <begin position="183"/>
        <end position="202"/>
    </location>
</feature>
<evidence type="ECO:0000256" key="1">
    <source>
        <dbReference type="ARBA" id="ARBA00004651"/>
    </source>
</evidence>
<evidence type="ECO:0000256" key="3">
    <source>
        <dbReference type="ARBA" id="ARBA00022989"/>
    </source>
</evidence>
<dbReference type="Pfam" id="PF07690">
    <property type="entry name" value="MFS_1"/>
    <property type="match status" value="1"/>
</dbReference>
<dbReference type="InterPro" id="IPR020846">
    <property type="entry name" value="MFS_dom"/>
</dbReference>
<feature type="transmembrane region" description="Helical" evidence="5">
    <location>
        <begin position="214"/>
        <end position="232"/>
    </location>
</feature>
<evidence type="ECO:0000256" key="2">
    <source>
        <dbReference type="ARBA" id="ARBA00022692"/>
    </source>
</evidence>
<feature type="transmembrane region" description="Helical" evidence="5">
    <location>
        <begin position="345"/>
        <end position="364"/>
    </location>
</feature>
<dbReference type="PANTHER" id="PTHR42718:SF42">
    <property type="entry name" value="EXPORT PROTEIN"/>
    <property type="match status" value="1"/>
</dbReference>
<feature type="transmembrane region" description="Helical" evidence="5">
    <location>
        <begin position="152"/>
        <end position="177"/>
    </location>
</feature>
<dbReference type="InterPro" id="IPR011701">
    <property type="entry name" value="MFS"/>
</dbReference>
<keyword evidence="8" id="KW-1185">Reference proteome</keyword>
<evidence type="ECO:0000259" key="6">
    <source>
        <dbReference type="PROSITE" id="PS50850"/>
    </source>
</evidence>
<feature type="transmembrane region" description="Helical" evidence="5">
    <location>
        <begin position="313"/>
        <end position="338"/>
    </location>
</feature>
<keyword evidence="3 5" id="KW-1133">Transmembrane helix</keyword>
<dbReference type="Gene3D" id="1.20.1720.10">
    <property type="entry name" value="Multidrug resistance protein D"/>
    <property type="match status" value="1"/>
</dbReference>
<dbReference type="AlphaFoldDB" id="A0A3S4XZE4"/>
<evidence type="ECO:0000313" key="8">
    <source>
        <dbReference type="Proteomes" id="UP000273044"/>
    </source>
</evidence>
<protein>
    <submittedName>
        <fullName evidence="7">Antiseptic resistance protein</fullName>
    </submittedName>
</protein>
<dbReference type="SUPFAM" id="SSF103473">
    <property type="entry name" value="MFS general substrate transporter"/>
    <property type="match status" value="1"/>
</dbReference>
<dbReference type="RefSeq" id="WP_061788395.1">
    <property type="nucleotide sequence ID" value="NZ_CAURRE010000032.1"/>
</dbReference>
<dbReference type="CDD" id="cd17321">
    <property type="entry name" value="MFS_MMR_MDR_like"/>
    <property type="match status" value="1"/>
</dbReference>
<dbReference type="PRINTS" id="PR01036">
    <property type="entry name" value="TCRTETB"/>
</dbReference>
<reference evidence="7 8" key="1">
    <citation type="submission" date="2018-12" db="EMBL/GenBank/DDBJ databases">
        <authorList>
            <consortium name="Pathogen Informatics"/>
        </authorList>
    </citation>
    <scope>NUCLEOTIDE SEQUENCE [LARGE SCALE GENOMIC DNA]</scope>
    <source>
        <strain evidence="7 8">NCTC12967</strain>
    </source>
</reference>
<dbReference type="PANTHER" id="PTHR42718">
    <property type="entry name" value="MAJOR FACILITATOR SUPERFAMILY MULTIDRUG TRANSPORTER MFSC"/>
    <property type="match status" value="1"/>
</dbReference>
<evidence type="ECO:0000256" key="5">
    <source>
        <dbReference type="SAM" id="Phobius"/>
    </source>
</evidence>
<dbReference type="Proteomes" id="UP000273044">
    <property type="component" value="Chromosome"/>
</dbReference>
<proteinExistence type="predicted"/>
<organism evidence="7 8">
    <name type="scientific">Arachnia propionica</name>
    <dbReference type="NCBI Taxonomy" id="1750"/>
    <lineage>
        <taxon>Bacteria</taxon>
        <taxon>Bacillati</taxon>
        <taxon>Actinomycetota</taxon>
        <taxon>Actinomycetes</taxon>
        <taxon>Propionibacteriales</taxon>
        <taxon>Propionibacteriaceae</taxon>
        <taxon>Arachnia</taxon>
    </lineage>
</organism>
<dbReference type="Gene3D" id="1.20.1250.20">
    <property type="entry name" value="MFS general substrate transporter like domains"/>
    <property type="match status" value="1"/>
</dbReference>
<feature type="transmembrane region" description="Helical" evidence="5">
    <location>
        <begin position="477"/>
        <end position="497"/>
    </location>
</feature>
<dbReference type="EMBL" id="LR134406">
    <property type="protein sequence ID" value="VEH70692.1"/>
    <property type="molecule type" value="Genomic_DNA"/>
</dbReference>
<dbReference type="GO" id="GO:0022857">
    <property type="term" value="F:transmembrane transporter activity"/>
    <property type="evidence" value="ECO:0007669"/>
    <property type="project" value="InterPro"/>
</dbReference>
<keyword evidence="2 5" id="KW-0812">Transmembrane</keyword>